<sequence>MSNNYNAEVGNPRYLPPIRRSPEVHVVHPEPGAPNSPPYAGGFTNLFKDNWQSDALPAMSEDLENRPYHIWHKCLAEFVGTLVFVFVGTMSGTTGAAAGLTGAALAHGFTIFTMVATFGHISGGHFNPAVSLGITLSGKLPPTHFPMYAISQLLGGCVGAVLCRVCSTKDLYTAGLGGATLLGRSGNSNVATFSWSEGFVTEIMLTAILVTVILHTAVDTSTNVLAPLAIGLTLSLDVFAGGPATGASMNPARSLGPNIMASAFVSFSDRLATNLPYNSSSQIWSYHWIYWAGPFLGAALAAALYRTFFGRNKNRIL</sequence>
<proteinExistence type="predicted"/>
<organism evidence="1 2">
    <name type="scientific">Panagrolaimus sp. JU765</name>
    <dbReference type="NCBI Taxonomy" id="591449"/>
    <lineage>
        <taxon>Eukaryota</taxon>
        <taxon>Metazoa</taxon>
        <taxon>Ecdysozoa</taxon>
        <taxon>Nematoda</taxon>
        <taxon>Chromadorea</taxon>
        <taxon>Rhabditida</taxon>
        <taxon>Tylenchina</taxon>
        <taxon>Panagrolaimomorpha</taxon>
        <taxon>Panagrolaimoidea</taxon>
        <taxon>Panagrolaimidae</taxon>
        <taxon>Panagrolaimus</taxon>
    </lineage>
</organism>
<evidence type="ECO:0000313" key="2">
    <source>
        <dbReference type="WBParaSite" id="JU765_v2.g1738.t1"/>
    </source>
</evidence>
<protein>
    <submittedName>
        <fullName evidence="2">Aquaporin</fullName>
    </submittedName>
</protein>
<accession>A0AC34QLY8</accession>
<dbReference type="Proteomes" id="UP000887576">
    <property type="component" value="Unplaced"/>
</dbReference>
<evidence type="ECO:0000313" key="1">
    <source>
        <dbReference type="Proteomes" id="UP000887576"/>
    </source>
</evidence>
<dbReference type="WBParaSite" id="JU765_v2.g1738.t1">
    <property type="protein sequence ID" value="JU765_v2.g1738.t1"/>
    <property type="gene ID" value="JU765_v2.g1738"/>
</dbReference>
<name>A0AC34QLY8_9BILA</name>
<reference evidence="2" key="1">
    <citation type="submission" date="2022-11" db="UniProtKB">
        <authorList>
            <consortium name="WormBaseParasite"/>
        </authorList>
    </citation>
    <scope>IDENTIFICATION</scope>
</reference>